<evidence type="ECO:0000313" key="2">
    <source>
        <dbReference type="EMBL" id="ACL65215.1"/>
    </source>
</evidence>
<name>B8J725_ANAD2</name>
<dbReference type="Proteomes" id="UP000007089">
    <property type="component" value="Chromosome"/>
</dbReference>
<dbReference type="AlphaFoldDB" id="B8J725"/>
<dbReference type="Pfam" id="PF05359">
    <property type="entry name" value="DUF748"/>
    <property type="match status" value="1"/>
</dbReference>
<dbReference type="HOGENOM" id="CLU_056895_0_0_7"/>
<dbReference type="KEGG" id="acp:A2cp1_1873"/>
<evidence type="ECO:0008006" key="4">
    <source>
        <dbReference type="Google" id="ProtNLM"/>
    </source>
</evidence>
<dbReference type="InterPro" id="IPR008023">
    <property type="entry name" value="DUF748"/>
</dbReference>
<reference evidence="2" key="1">
    <citation type="submission" date="2009-01" db="EMBL/GenBank/DDBJ databases">
        <title>Complete sequence of Anaeromyxobacter dehalogenans 2CP-1.</title>
        <authorList>
            <consortium name="US DOE Joint Genome Institute"/>
            <person name="Lucas S."/>
            <person name="Copeland A."/>
            <person name="Lapidus A."/>
            <person name="Glavina del Rio T."/>
            <person name="Dalin E."/>
            <person name="Tice H."/>
            <person name="Bruce D."/>
            <person name="Goodwin L."/>
            <person name="Pitluck S."/>
            <person name="Saunders E."/>
            <person name="Brettin T."/>
            <person name="Detter J.C."/>
            <person name="Han C."/>
            <person name="Larimer F."/>
            <person name="Land M."/>
            <person name="Hauser L."/>
            <person name="Kyrpides N."/>
            <person name="Ovchinnikova G."/>
            <person name="Beliaev A.S."/>
            <person name="Richardson P."/>
        </authorList>
    </citation>
    <scope>NUCLEOTIDE SEQUENCE</scope>
    <source>
        <strain evidence="2">2CP-1</strain>
    </source>
</reference>
<feature type="region of interest" description="Disordered" evidence="1">
    <location>
        <begin position="345"/>
        <end position="385"/>
    </location>
</feature>
<proteinExistence type="predicted"/>
<protein>
    <recommendedName>
        <fullName evidence="4">AsmA-like C-terminal domain-containing protein</fullName>
    </recommendedName>
</protein>
<dbReference type="EMBL" id="CP001359">
    <property type="protein sequence ID" value="ACL65215.1"/>
    <property type="molecule type" value="Genomic_DNA"/>
</dbReference>
<accession>B8J725</accession>
<feature type="compositionally biased region" description="Basic and acidic residues" evidence="1">
    <location>
        <begin position="353"/>
        <end position="365"/>
    </location>
</feature>
<keyword evidence="3" id="KW-1185">Reference proteome</keyword>
<evidence type="ECO:0000256" key="1">
    <source>
        <dbReference type="SAM" id="MobiDB-lite"/>
    </source>
</evidence>
<evidence type="ECO:0000313" key="3">
    <source>
        <dbReference type="Proteomes" id="UP000007089"/>
    </source>
</evidence>
<dbReference type="RefSeq" id="WP_012633133.1">
    <property type="nucleotide sequence ID" value="NC_011891.1"/>
</dbReference>
<sequence length="385" mass="41456">MRRRTARRLAVALGILLVLGIAARLALGPIATWRTRKVLAGLEGMRGTFSDVEIRLLSLSYVIHDLRIVKVGAGGAALPYLEAERVELGLYGKELLHGNVVAGVELRRPKLNLLVGKARERTQAAKEASEAGRGLERLAPFRIDRAEVKDGELLWVDGREKEKPRLWFHGIEATLENFATRAALARREPTVLAARATLQRSGTVSVFATADPLAKQLTFAGQGTVTGLRLAELGELLDAKTDLVPEKGTLDLYVRFRAEDGRLSGGVRPLVKDAELKAGASDLGTRLKAMLADASLHLFSDERGGKEVVATTIPIEGSVRGPQVQAVPTILGVLRNAFVRGLAGGLSGLPPPKAKEKQGTLEQARRALSPGHGPPRAQPRKGEKR</sequence>
<gene>
    <name evidence="2" type="ordered locus">A2cp1_1873</name>
</gene>
<organism evidence="2 3">
    <name type="scientific">Anaeromyxobacter dehalogenans (strain ATCC BAA-258 / DSM 21875 / 2CP-1)</name>
    <dbReference type="NCBI Taxonomy" id="455488"/>
    <lineage>
        <taxon>Bacteria</taxon>
        <taxon>Pseudomonadati</taxon>
        <taxon>Myxococcota</taxon>
        <taxon>Myxococcia</taxon>
        <taxon>Myxococcales</taxon>
        <taxon>Cystobacterineae</taxon>
        <taxon>Anaeromyxobacteraceae</taxon>
        <taxon>Anaeromyxobacter</taxon>
    </lineage>
</organism>